<evidence type="ECO:0000256" key="3">
    <source>
        <dbReference type="ARBA" id="ARBA00012572"/>
    </source>
</evidence>
<dbReference type="CDD" id="cd00405">
    <property type="entry name" value="PRAI"/>
    <property type="match status" value="1"/>
</dbReference>
<comment type="caution">
    <text evidence="11">The sequence shown here is derived from an EMBL/GenBank/DDBJ whole genome shotgun (WGS) entry which is preliminary data.</text>
</comment>
<evidence type="ECO:0000256" key="4">
    <source>
        <dbReference type="ARBA" id="ARBA00022272"/>
    </source>
</evidence>
<comment type="similarity">
    <text evidence="9">Belongs to the TrpF family.</text>
</comment>
<protein>
    <recommendedName>
        <fullName evidence="4 9">N-(5'-phosphoribosyl)anthranilate isomerase</fullName>
        <shortName evidence="9">PRAI</shortName>
        <ecNumber evidence="3 9">5.3.1.24</ecNumber>
    </recommendedName>
</protein>
<dbReference type="InterPro" id="IPR011060">
    <property type="entry name" value="RibuloseP-bd_barrel"/>
</dbReference>
<proteinExistence type="inferred from homology"/>
<gene>
    <name evidence="9" type="primary">trpF</name>
    <name evidence="11" type="ORF">QWY31_13120</name>
</gene>
<dbReference type="PANTHER" id="PTHR42894:SF1">
    <property type="entry name" value="N-(5'-PHOSPHORIBOSYL)ANTHRANILATE ISOMERASE"/>
    <property type="match status" value="1"/>
</dbReference>
<keyword evidence="5 9" id="KW-0028">Amino-acid biosynthesis</keyword>
<dbReference type="InterPro" id="IPR013785">
    <property type="entry name" value="Aldolase_TIM"/>
</dbReference>
<dbReference type="SUPFAM" id="SSF51366">
    <property type="entry name" value="Ribulose-phoshate binding barrel"/>
    <property type="match status" value="1"/>
</dbReference>
<accession>A0ABT8F7T4</accession>
<evidence type="ECO:0000259" key="10">
    <source>
        <dbReference type="Pfam" id="PF00697"/>
    </source>
</evidence>
<dbReference type="Pfam" id="PF00697">
    <property type="entry name" value="PRAI"/>
    <property type="match status" value="1"/>
</dbReference>
<feature type="domain" description="N-(5'phosphoribosyl) anthranilate isomerase (PRAI)" evidence="10">
    <location>
        <begin position="7"/>
        <end position="204"/>
    </location>
</feature>
<keyword evidence="7 9" id="KW-0057">Aromatic amino acid biosynthesis</keyword>
<keyword evidence="6 9" id="KW-0822">Tryptophan biosynthesis</keyword>
<comment type="catalytic activity">
    <reaction evidence="1 9">
        <text>N-(5-phospho-beta-D-ribosyl)anthranilate = 1-(2-carboxyphenylamino)-1-deoxy-D-ribulose 5-phosphate</text>
        <dbReference type="Rhea" id="RHEA:21540"/>
        <dbReference type="ChEBI" id="CHEBI:18277"/>
        <dbReference type="ChEBI" id="CHEBI:58613"/>
        <dbReference type="EC" id="5.3.1.24"/>
    </reaction>
</comment>
<evidence type="ECO:0000256" key="6">
    <source>
        <dbReference type="ARBA" id="ARBA00022822"/>
    </source>
</evidence>
<dbReference type="EMBL" id="JAUHJS010000007">
    <property type="protein sequence ID" value="MDN4166445.1"/>
    <property type="molecule type" value="Genomic_DNA"/>
</dbReference>
<evidence type="ECO:0000256" key="1">
    <source>
        <dbReference type="ARBA" id="ARBA00001164"/>
    </source>
</evidence>
<dbReference type="EC" id="5.3.1.24" evidence="3 9"/>
<evidence type="ECO:0000256" key="5">
    <source>
        <dbReference type="ARBA" id="ARBA00022605"/>
    </source>
</evidence>
<evidence type="ECO:0000256" key="2">
    <source>
        <dbReference type="ARBA" id="ARBA00004664"/>
    </source>
</evidence>
<dbReference type="HAMAP" id="MF_00135">
    <property type="entry name" value="PRAI"/>
    <property type="match status" value="1"/>
</dbReference>
<comment type="pathway">
    <text evidence="2 9">Amino-acid biosynthesis; L-tryptophan biosynthesis; L-tryptophan from chorismate: step 3/5.</text>
</comment>
<sequence length="216" mass="24780">MKKLQWKVCGMREPDNIFALAALAPDYMGFIFYEKSPRYVREYLNAESISQLPASIKRTGVFVNASVAQVMEDIRQFGLQAVQLHGDESPEYCHLIRSLGLEVIKAFPVNDMTNFKELEAYYPVIDYVLFDTASASRGGSGQRFDWRILKNYSQQLPFFLSGGIDVNALQEIEQINDLNLYAIDINSKVEIKPGLKDLERVQEIQKFVNRYNEAYV</sequence>
<evidence type="ECO:0000313" key="12">
    <source>
        <dbReference type="Proteomes" id="UP001168552"/>
    </source>
</evidence>
<evidence type="ECO:0000256" key="7">
    <source>
        <dbReference type="ARBA" id="ARBA00023141"/>
    </source>
</evidence>
<dbReference type="GO" id="GO:0016853">
    <property type="term" value="F:isomerase activity"/>
    <property type="evidence" value="ECO:0007669"/>
    <property type="project" value="UniProtKB-KW"/>
</dbReference>
<organism evidence="11 12">
    <name type="scientific">Shiella aurantiaca</name>
    <dbReference type="NCBI Taxonomy" id="3058365"/>
    <lineage>
        <taxon>Bacteria</taxon>
        <taxon>Pseudomonadati</taxon>
        <taxon>Bacteroidota</taxon>
        <taxon>Cytophagia</taxon>
        <taxon>Cytophagales</taxon>
        <taxon>Shiellaceae</taxon>
        <taxon>Shiella</taxon>
    </lineage>
</organism>
<keyword evidence="12" id="KW-1185">Reference proteome</keyword>
<dbReference type="InterPro" id="IPR001240">
    <property type="entry name" value="PRAI_dom"/>
</dbReference>
<evidence type="ECO:0000256" key="8">
    <source>
        <dbReference type="ARBA" id="ARBA00023235"/>
    </source>
</evidence>
<reference evidence="11" key="1">
    <citation type="submission" date="2023-06" db="EMBL/GenBank/DDBJ databases">
        <title>Cytophagales bacterium Strain LB-30, isolated from soil.</title>
        <authorList>
            <person name="Liu B."/>
        </authorList>
    </citation>
    <scope>NUCLEOTIDE SEQUENCE</scope>
    <source>
        <strain evidence="11">LB-30</strain>
    </source>
</reference>
<dbReference type="InterPro" id="IPR044643">
    <property type="entry name" value="TrpF_fam"/>
</dbReference>
<dbReference type="RefSeq" id="WP_320004983.1">
    <property type="nucleotide sequence ID" value="NZ_JAUHJS010000007.1"/>
</dbReference>
<dbReference type="Proteomes" id="UP001168552">
    <property type="component" value="Unassembled WGS sequence"/>
</dbReference>
<name>A0ABT8F7T4_9BACT</name>
<evidence type="ECO:0000313" key="11">
    <source>
        <dbReference type="EMBL" id="MDN4166445.1"/>
    </source>
</evidence>
<keyword evidence="8 9" id="KW-0413">Isomerase</keyword>
<dbReference type="Gene3D" id="3.20.20.70">
    <property type="entry name" value="Aldolase class I"/>
    <property type="match status" value="1"/>
</dbReference>
<evidence type="ECO:0000256" key="9">
    <source>
        <dbReference type="HAMAP-Rule" id="MF_00135"/>
    </source>
</evidence>
<dbReference type="PANTHER" id="PTHR42894">
    <property type="entry name" value="N-(5'-PHOSPHORIBOSYL)ANTHRANILATE ISOMERASE"/>
    <property type="match status" value="1"/>
</dbReference>